<feature type="region of interest" description="Disordered" evidence="1">
    <location>
        <begin position="374"/>
        <end position="405"/>
    </location>
</feature>
<dbReference type="Proteomes" id="UP000053411">
    <property type="component" value="Unassembled WGS sequence"/>
</dbReference>
<evidence type="ECO:0000313" key="2">
    <source>
        <dbReference type="EMBL" id="KIX97348.1"/>
    </source>
</evidence>
<gene>
    <name evidence="2" type="ORF">Z520_06800</name>
</gene>
<sequence length="606" mass="67427">MFAAASRSRPGIHEKRDDAEPRVYCELPSFPPFDEPVPPEVSLEELCAKYPNHLRGSYFDAFIQWHWSAADMYSCLTELAISEFKSFGISTSKSFANRANFLMKRLDARLTALSAEEVTALCLAPKIRPAMADGTEKYGASKLQGKFHNPSAPAVRKYPYRSGKEGNRNPPQQPAALRRTFVYNDKEYQLWDSAKELQEYSQSMATYWGYQRARVEQIINADAKYRASPDPQRIRLMLQMANWPCNAATETFFSFQYIQDCQAFENAILDLVVAAITNMLDAFPPEDAGQHLQLARQSAVSYVFAGQDARLARLNDLLTAMQAGGSTCGLVDQVLSWTADLDGEFSEAVESDPVPGNSQEEEAVSFFLQNYLESEGTSDVSPPVAPGSKSSKRERSKSPTAVNPVKRVRFADTTTVFGDTGETVNAFFLREEPRQGAGTGNFGPDWNIDDHDTLQHDTAPVVDGEDVVFTLDPPMQELLEGFDLEGLPWDPVQGFLDTSIDLTAADYPPEVDGYESEWAQLLREAGAQDDVAPNTNENGMETSWELPELVDNDPDWLREAIAGAATQNDVVPDMNENEMATLWELPEIVGNDPDWLKKVIAKAEED</sequence>
<dbReference type="GeneID" id="27712546"/>
<name>A0A0D2KL71_9EURO</name>
<organism evidence="2 3">
    <name type="scientific">Fonsecaea multimorphosa CBS 102226</name>
    <dbReference type="NCBI Taxonomy" id="1442371"/>
    <lineage>
        <taxon>Eukaryota</taxon>
        <taxon>Fungi</taxon>
        <taxon>Dikarya</taxon>
        <taxon>Ascomycota</taxon>
        <taxon>Pezizomycotina</taxon>
        <taxon>Eurotiomycetes</taxon>
        <taxon>Chaetothyriomycetidae</taxon>
        <taxon>Chaetothyriales</taxon>
        <taxon>Herpotrichiellaceae</taxon>
        <taxon>Fonsecaea</taxon>
    </lineage>
</organism>
<dbReference type="OrthoDB" id="4161573at2759"/>
<keyword evidence="3" id="KW-1185">Reference proteome</keyword>
<evidence type="ECO:0000313" key="3">
    <source>
        <dbReference type="Proteomes" id="UP000053411"/>
    </source>
</evidence>
<accession>A0A0D2KL71</accession>
<dbReference type="AlphaFoldDB" id="A0A0D2KL71"/>
<dbReference type="VEuPathDB" id="FungiDB:Z520_06800"/>
<dbReference type="EMBL" id="KN848074">
    <property type="protein sequence ID" value="KIX97348.1"/>
    <property type="molecule type" value="Genomic_DNA"/>
</dbReference>
<protein>
    <submittedName>
        <fullName evidence="2">Uncharacterized protein</fullName>
    </submittedName>
</protein>
<reference evidence="2 3" key="1">
    <citation type="submission" date="2015-01" db="EMBL/GenBank/DDBJ databases">
        <title>The Genome Sequence of Fonsecaea multimorphosa CBS 102226.</title>
        <authorList>
            <consortium name="The Broad Institute Genomics Platform"/>
            <person name="Cuomo C."/>
            <person name="de Hoog S."/>
            <person name="Gorbushina A."/>
            <person name="Stielow B."/>
            <person name="Teixiera M."/>
            <person name="Abouelleil A."/>
            <person name="Chapman S.B."/>
            <person name="Priest M."/>
            <person name="Young S.K."/>
            <person name="Wortman J."/>
            <person name="Nusbaum C."/>
            <person name="Birren B."/>
        </authorList>
    </citation>
    <scope>NUCLEOTIDE SEQUENCE [LARGE SCALE GENOMIC DNA]</scope>
    <source>
        <strain evidence="2 3">CBS 102226</strain>
    </source>
</reference>
<evidence type="ECO:0000256" key="1">
    <source>
        <dbReference type="SAM" id="MobiDB-lite"/>
    </source>
</evidence>
<proteinExistence type="predicted"/>
<dbReference type="RefSeq" id="XP_016631471.1">
    <property type="nucleotide sequence ID" value="XM_016777300.1"/>
</dbReference>